<comment type="caution">
    <text evidence="7">The sequence shown here is derived from an EMBL/GenBank/DDBJ whole genome shotgun (WGS) entry which is preliminary data.</text>
</comment>
<evidence type="ECO:0000256" key="3">
    <source>
        <dbReference type="ARBA" id="ARBA00022692"/>
    </source>
</evidence>
<accession>A0ABN8DJM7</accession>
<evidence type="ECO:0000256" key="4">
    <source>
        <dbReference type="ARBA" id="ARBA00023136"/>
    </source>
</evidence>
<reference evidence="7" key="1">
    <citation type="submission" date="2021-12" db="EMBL/GenBank/DDBJ databases">
        <authorList>
            <person name="Rodrigo-Torres L."/>
            <person name="Arahal R. D."/>
            <person name="Lucena T."/>
        </authorList>
    </citation>
    <scope>NUCLEOTIDE SEQUENCE</scope>
    <source>
        <strain evidence="7">CECT 8226</strain>
    </source>
</reference>
<keyword evidence="5" id="KW-0732">Signal</keyword>
<keyword evidence="8" id="KW-1185">Reference proteome</keyword>
<feature type="chain" id="PRO_5046806564" evidence="5">
    <location>
        <begin position="21"/>
        <end position="394"/>
    </location>
</feature>
<dbReference type="Gene3D" id="2.40.160.50">
    <property type="entry name" value="membrane protein fhac: a member of the omp85/tpsb transporter family"/>
    <property type="match status" value="1"/>
</dbReference>
<evidence type="ECO:0000259" key="6">
    <source>
        <dbReference type="Pfam" id="PF01103"/>
    </source>
</evidence>
<keyword evidence="4" id="KW-0472">Membrane</keyword>
<evidence type="ECO:0000313" key="8">
    <source>
        <dbReference type="Proteomes" id="UP000838160"/>
    </source>
</evidence>
<dbReference type="PANTHER" id="PTHR12815">
    <property type="entry name" value="SORTING AND ASSEMBLY MACHINERY SAMM50 PROTEIN FAMILY MEMBER"/>
    <property type="match status" value="1"/>
</dbReference>
<feature type="domain" description="Bacterial surface antigen (D15)" evidence="6">
    <location>
        <begin position="128"/>
        <end position="394"/>
    </location>
</feature>
<dbReference type="Proteomes" id="UP000838160">
    <property type="component" value="Unassembled WGS sequence"/>
</dbReference>
<protein>
    <submittedName>
        <fullName evidence="7">Outer membrane protein assembly factor BamA</fullName>
    </submittedName>
</protein>
<dbReference type="InterPro" id="IPR039910">
    <property type="entry name" value="D15-like"/>
</dbReference>
<evidence type="ECO:0000256" key="1">
    <source>
        <dbReference type="ARBA" id="ARBA00004370"/>
    </source>
</evidence>
<organism evidence="7 8">
    <name type="scientific">Vibrio hippocampi</name>
    <dbReference type="NCBI Taxonomy" id="654686"/>
    <lineage>
        <taxon>Bacteria</taxon>
        <taxon>Pseudomonadati</taxon>
        <taxon>Pseudomonadota</taxon>
        <taxon>Gammaproteobacteria</taxon>
        <taxon>Vibrionales</taxon>
        <taxon>Vibrionaceae</taxon>
        <taxon>Vibrio</taxon>
    </lineage>
</organism>
<feature type="signal peptide" evidence="5">
    <location>
        <begin position="1"/>
        <end position="20"/>
    </location>
</feature>
<keyword evidence="2" id="KW-1134">Transmembrane beta strand</keyword>
<name>A0ABN8DJM7_9VIBR</name>
<dbReference type="PANTHER" id="PTHR12815:SF18">
    <property type="entry name" value="SORTING AND ASSEMBLY MACHINERY COMPONENT 50 HOMOLOG"/>
    <property type="match status" value="1"/>
</dbReference>
<dbReference type="EMBL" id="CAKLCM010000003">
    <property type="protein sequence ID" value="CAH0529507.1"/>
    <property type="molecule type" value="Genomic_DNA"/>
</dbReference>
<dbReference type="Pfam" id="PF01103">
    <property type="entry name" value="Omp85"/>
    <property type="match status" value="1"/>
</dbReference>
<dbReference type="RefSeq" id="WP_237486099.1">
    <property type="nucleotide sequence ID" value="NZ_CAKLCM010000003.1"/>
</dbReference>
<evidence type="ECO:0000256" key="2">
    <source>
        <dbReference type="ARBA" id="ARBA00022452"/>
    </source>
</evidence>
<dbReference type="InterPro" id="IPR000184">
    <property type="entry name" value="Bac_surfAg_D15"/>
</dbReference>
<keyword evidence="3" id="KW-0812">Transmembrane</keyword>
<sequence>MNNIRALGLALCVIPLFVAAEQANDSLNQQVNEQNDSATLYQRYQIWLEDTLLALGADGQYDPSKGIDWSVMPGPFYTPEKSFGIGVSAVGLYQVDADDHTTQPSSFTLSGFGSVNGAYGVHIENVNYFSRDQYRLAINAQLVDSPDIYYGIGMDAGINGQREDYNRRTYGFSVLGQYQILSNTYLGAGFNLSSNTASETQLDADSEQSFPQRQTHSGVTVSLAYDSRDFALNATQGRLVKLDYTQFDQAFGSDNDFYRLEFVYSDYLPIAAFDDVLAWQLKAESNVGDVSWDQMALLGGAAALRGYEEGRYRDKNLLMMQVEYRQSLAGRHGMVYWAGAGTLADEFNQLGDDPWRTTLGVGYRFEIKKNVNLRLDYGLGNDESGFYFAINEAF</sequence>
<comment type="subcellular location">
    <subcellularLocation>
        <location evidence="1">Membrane</location>
    </subcellularLocation>
</comment>
<proteinExistence type="predicted"/>
<evidence type="ECO:0000256" key="5">
    <source>
        <dbReference type="SAM" id="SignalP"/>
    </source>
</evidence>
<evidence type="ECO:0000313" key="7">
    <source>
        <dbReference type="EMBL" id="CAH0529507.1"/>
    </source>
</evidence>
<gene>
    <name evidence="7" type="primary">bamA_2</name>
    <name evidence="7" type="ORF">VHP8226_03261</name>
</gene>